<reference evidence="2" key="2">
    <citation type="submission" date="2013-07" db="EMBL/GenBank/DDBJ databases">
        <authorList>
            <person name="Morais-Silva F.O."/>
            <person name="Rezende A.M."/>
            <person name="Pimentel C."/>
            <person name="Resende D.M."/>
            <person name="Santos C.I."/>
            <person name="Clemente C."/>
            <person name="de Oliveira L.M."/>
            <person name="da Silva S.M."/>
            <person name="Costa D.A."/>
            <person name="Varela-Raposo A."/>
            <person name="Horacio E.C.A."/>
            <person name="Matos M."/>
            <person name="Flores O."/>
            <person name="Ruiz J.C."/>
            <person name="Rodrigues-Pousada C."/>
        </authorList>
    </citation>
    <scope>NUCLEOTIDE SEQUENCE [LARGE SCALE GENOMIC DNA]</scope>
    <source>
        <strain evidence="2">ATCC 19364 / DSM 1382 / NCIMB 9332 / VKM B-1759</strain>
    </source>
</reference>
<dbReference type="HOGENOM" id="CLU_1977921_0_0_7"/>
<dbReference type="OrthoDB" id="2991384at2"/>
<keyword evidence="2" id="KW-1185">Reference proteome</keyword>
<dbReference type="eggNOG" id="ENOG5033DGE">
    <property type="taxonomic scope" value="Bacteria"/>
</dbReference>
<dbReference type="KEGG" id="dgg:DGI_2735"/>
<evidence type="ECO:0000313" key="1">
    <source>
        <dbReference type="EMBL" id="AGW14466.1"/>
    </source>
</evidence>
<dbReference type="AlphaFoldDB" id="T2GEB1"/>
<dbReference type="EMBL" id="CP006585">
    <property type="protein sequence ID" value="AGW14466.1"/>
    <property type="molecule type" value="Genomic_DNA"/>
</dbReference>
<gene>
    <name evidence="1" type="ORF">DGI_2735</name>
</gene>
<evidence type="ECO:0000313" key="2">
    <source>
        <dbReference type="Proteomes" id="UP000016587"/>
    </source>
</evidence>
<dbReference type="PATRIC" id="fig|1121448.10.peg.2696"/>
<organism evidence="1 2">
    <name type="scientific">Megalodesulfovibrio gigas (strain ATCC 19364 / DSM 1382 / NCIMB 9332 / VKM B-1759)</name>
    <name type="common">Desulfovibrio gigas</name>
    <dbReference type="NCBI Taxonomy" id="1121448"/>
    <lineage>
        <taxon>Bacteria</taxon>
        <taxon>Pseudomonadati</taxon>
        <taxon>Thermodesulfobacteriota</taxon>
        <taxon>Desulfovibrionia</taxon>
        <taxon>Desulfovibrionales</taxon>
        <taxon>Desulfovibrionaceae</taxon>
        <taxon>Megalodesulfovibrio</taxon>
    </lineage>
</organism>
<accession>T2GEB1</accession>
<protein>
    <submittedName>
        <fullName evidence="1">Uncharacterized protein</fullName>
    </submittedName>
</protein>
<name>T2GEB1_MEGG1</name>
<proteinExistence type="predicted"/>
<dbReference type="Proteomes" id="UP000016587">
    <property type="component" value="Chromosome"/>
</dbReference>
<dbReference type="RefSeq" id="WP_021761488.1">
    <property type="nucleotide sequence ID" value="NC_022444.1"/>
</dbReference>
<reference evidence="1 2" key="1">
    <citation type="journal article" date="2013" name="J. Bacteriol.">
        <title>Roles of HynAB and Ech, the only two hydrogenases found in the model sulfate reducer Desulfovibrio gigas.</title>
        <authorList>
            <person name="Morais-Silva F.O."/>
            <person name="Santos C.I."/>
            <person name="Rodrigues R."/>
            <person name="Pereira I.A."/>
            <person name="Rodrigues-Pousada C."/>
        </authorList>
    </citation>
    <scope>NUCLEOTIDE SEQUENCE [LARGE SCALE GENOMIC DNA]</scope>
    <source>
        <strain evidence="2">ATCC 19364 / DSM 1382 / NCIMB 9332 / VKM B-1759</strain>
    </source>
</reference>
<sequence length="126" mass="14115">MAEGPKYPLKIKYEYVGAENVRPSLVHGVWGGINAHGEIELNFYTESDKLPETSEQLVHPDGQVGPEIAALDEETRCVVRRIDQRIIVSYQTARALLDWLDEKVQALELEGEGSPYFFDEGKGPAQ</sequence>